<sequence>MTDQPDDLPTTVRDACTSLIRAGEHVTFAAVATRTGLSRTTLYRHRDLRQLIEQHRDLHGDRITLTGLATQIDQLRQSLEAVAANVRRHEEHLRKLERADRAS</sequence>
<comment type="caution">
    <text evidence="2">The sequence shown here is derived from an EMBL/GenBank/DDBJ whole genome shotgun (WGS) entry which is preliminary data.</text>
</comment>
<dbReference type="EMBL" id="BAAAMU010000011">
    <property type="protein sequence ID" value="GAA1623759.1"/>
    <property type="molecule type" value="Genomic_DNA"/>
</dbReference>
<dbReference type="Proteomes" id="UP001500064">
    <property type="component" value="Unassembled WGS sequence"/>
</dbReference>
<reference evidence="2 3" key="1">
    <citation type="journal article" date="2019" name="Int. J. Syst. Evol. Microbiol.">
        <title>The Global Catalogue of Microorganisms (GCM) 10K type strain sequencing project: providing services to taxonomists for standard genome sequencing and annotation.</title>
        <authorList>
            <consortium name="The Broad Institute Genomics Platform"/>
            <consortium name="The Broad Institute Genome Sequencing Center for Infectious Disease"/>
            <person name="Wu L."/>
            <person name="Ma J."/>
        </authorList>
    </citation>
    <scope>NUCLEOTIDE SEQUENCE [LARGE SCALE GENOMIC DNA]</scope>
    <source>
        <strain evidence="2 3">JCM 13929</strain>
    </source>
</reference>
<accession>A0ABN2EZL1</accession>
<organism evidence="2 3">
    <name type="scientific">Nonomuraea maheshkhaliensis</name>
    <dbReference type="NCBI Taxonomy" id="419590"/>
    <lineage>
        <taxon>Bacteria</taxon>
        <taxon>Bacillati</taxon>
        <taxon>Actinomycetota</taxon>
        <taxon>Actinomycetes</taxon>
        <taxon>Streptosporangiales</taxon>
        <taxon>Streptosporangiaceae</taxon>
        <taxon>Nonomuraea</taxon>
    </lineage>
</organism>
<dbReference type="RefSeq" id="WP_346103467.1">
    <property type="nucleotide sequence ID" value="NZ_BAAAMU010000011.1"/>
</dbReference>
<feature type="coiled-coil region" evidence="1">
    <location>
        <begin position="72"/>
        <end position="99"/>
    </location>
</feature>
<keyword evidence="3" id="KW-1185">Reference proteome</keyword>
<evidence type="ECO:0000313" key="2">
    <source>
        <dbReference type="EMBL" id="GAA1623759.1"/>
    </source>
</evidence>
<evidence type="ECO:0000313" key="3">
    <source>
        <dbReference type="Proteomes" id="UP001500064"/>
    </source>
</evidence>
<evidence type="ECO:0000256" key="1">
    <source>
        <dbReference type="SAM" id="Coils"/>
    </source>
</evidence>
<name>A0ABN2EZL1_9ACTN</name>
<dbReference type="Pfam" id="PF19776">
    <property type="entry name" value="DUF6262"/>
    <property type="match status" value="1"/>
</dbReference>
<proteinExistence type="predicted"/>
<protein>
    <submittedName>
        <fullName evidence="2">Uncharacterized protein</fullName>
    </submittedName>
</protein>
<gene>
    <name evidence="2" type="ORF">GCM10009733_020510</name>
</gene>
<dbReference type="InterPro" id="IPR046229">
    <property type="entry name" value="TnpC-like"/>
</dbReference>
<keyword evidence="1" id="KW-0175">Coiled coil</keyword>